<name>A0A3N4WKY1_9PAST</name>
<comment type="subcellular location">
    <subcellularLocation>
        <location evidence="1">Membrane</location>
        <topology evidence="1">Single-pass membrane protein</topology>
    </subcellularLocation>
</comment>
<keyword evidence="4" id="KW-0472">Membrane</keyword>
<dbReference type="EMBL" id="RKQP01000001">
    <property type="protein sequence ID" value="RPE85794.1"/>
    <property type="molecule type" value="Genomic_DNA"/>
</dbReference>
<sequence length="1313" mass="141995">MTESQTEQSNQPTKKRSKWRYFWWFLCLLFGLLIAIIAFLATGNGQRLALQWLAKSMDSLSISQIDGSLQDGLRLSDTHFNMEGVDVAVKQADLHIGFDCLLDKTLCLNNIALKDATISVDTTKFPPSEPKSDSSDDVQLPLPVSLKNLALDNINVNVDGVAVKLDHFQSGLVGEKNNIQLLPTTLDGLQVILPLSQADSSEQKIAKQPENSESKPAIDWEALKQQLSEPLLTKLDPIKLPVNLNIDDFNAKNIQIAQQIRESEKSDQDEAVSTQSLVNISSVNLALKSDEKSLALSNLDIQTDKGNISGKGSLNLIDNYPLNWQLKADTPELKELKLPANQVDLTISGELFGKTVLNVNTRGAVNAQIEGSVQLSAPKTPLDLTIKSDQIKYPFIAEKGQDPLVLKDVDLKLSGDLLNYQLDSHLAISGMGMPNGDLQLNGKGGLTQFELEKLSLNILQGQANLVGKVDWSNGIEWTSNAHLAGINTRSLLPEWAAMLSGDMKTTGYAGRGKQGDEWGVAVSEIDLSGVLLNKPLQLKGELTADSNTLLSVPNANLIYGENKIGLKGVLGDKSDFLLDIKAPNLQGLVPNLKASVNGLVHLQGKITEPFLDLDLVANNVSYEQTSLKQLTAKGKITTEKTIQGNIDLALSQLSHGDIKLAMANLQLSGSETNHSLKLVSKGDPIGANLQISGKFDRLQQIWQGQLSNVLIQSPQPLIGEWKNDKPIQISYRNKQVQANISSHCWHNPKLNLCFPTTFNAGLEGKVPFEIKSFDLITLQELLDKESQISGIVSAKGDIAWFENKSPILNLDLASNGVKFIQKNGGRNFPISLSPLTLKANLVDNNLKLKTDIRVENNGRVVSDLMMKDIMNTRALSGSLNIEQINLSLIKPLLTNGESVDGNLNARLTLGGNALSPLLFGNLQLSGLKAHSNAMPFDVTGGNLTANFNGVSSTLKGNIQTKESNLVLEGDANWKRLDAWHTRISAKANRFRVNIPSIAKVDISPNIEVKATPKELVLSGNIDVPWARISVEELPESAVSVSADEVIMDGTAKDKQVTLPLKNLPQDGKGMAIKANITVNIGQDPKEAVKIDAYGFKSDLKGILKVRQGSKGLGLYGQVNVLNGTFASFGQDLVVRKGVISFTGMPSQPTLDIEAIRNPEAMEDQNVVAGVKITGIADSPDVKVFSSPSMSQDQALSYILTGRSLENSGDAGSSNSIAAALIGMSLSKSSKLVGGVGSAFGISDLNVTTAGIGDNTKVVVSGSLTPKFKVKYGVGIFAPLTELTLRYRLAPSLYLQWISSINQAVDLLYRFEFD</sequence>
<dbReference type="PANTHER" id="PTHR36985">
    <property type="entry name" value="TRANSLOCATION AND ASSEMBLY MODULE SUBUNIT TAMB"/>
    <property type="match status" value="1"/>
</dbReference>
<evidence type="ECO:0000256" key="2">
    <source>
        <dbReference type="ARBA" id="ARBA00022692"/>
    </source>
</evidence>
<evidence type="ECO:0000259" key="5">
    <source>
        <dbReference type="Pfam" id="PF04357"/>
    </source>
</evidence>
<dbReference type="InterPro" id="IPR007452">
    <property type="entry name" value="TamB_C"/>
</dbReference>
<reference evidence="6 7" key="1">
    <citation type="submission" date="2018-11" db="EMBL/GenBank/DDBJ databases">
        <title>Genomic Encyclopedia of Type Strains, Phase IV (KMG-IV): sequencing the most valuable type-strain genomes for metagenomic binning, comparative biology and taxonomic classification.</title>
        <authorList>
            <person name="Goeker M."/>
        </authorList>
    </citation>
    <scope>NUCLEOTIDE SEQUENCE [LARGE SCALE GENOMIC DNA]</scope>
    <source>
        <strain evidence="6 7">DSM 27238</strain>
    </source>
</reference>
<dbReference type="RefSeq" id="WP_124210379.1">
    <property type="nucleotide sequence ID" value="NZ_CP016615.1"/>
</dbReference>
<organism evidence="6 7">
    <name type="scientific">Vespertiliibacter pulmonis</name>
    <dbReference type="NCBI Taxonomy" id="1443036"/>
    <lineage>
        <taxon>Bacteria</taxon>
        <taxon>Pseudomonadati</taxon>
        <taxon>Pseudomonadota</taxon>
        <taxon>Gammaproteobacteria</taxon>
        <taxon>Pasteurellales</taxon>
        <taxon>Pasteurellaceae</taxon>
        <taxon>Vespertiliibacter</taxon>
    </lineage>
</organism>
<accession>A0A3N4WKY1</accession>
<dbReference type="Proteomes" id="UP000281691">
    <property type="component" value="Unassembled WGS sequence"/>
</dbReference>
<evidence type="ECO:0000256" key="3">
    <source>
        <dbReference type="ARBA" id="ARBA00022989"/>
    </source>
</evidence>
<feature type="domain" description="Translocation and assembly module TamB C-terminal" evidence="5">
    <location>
        <begin position="960"/>
        <end position="1312"/>
    </location>
</feature>
<dbReference type="GO" id="GO:0097347">
    <property type="term" value="C:TAM protein secretion complex"/>
    <property type="evidence" value="ECO:0007669"/>
    <property type="project" value="TreeGrafter"/>
</dbReference>
<comment type="caution">
    <text evidence="6">The sequence shown here is derived from an EMBL/GenBank/DDBJ whole genome shotgun (WGS) entry which is preliminary data.</text>
</comment>
<evidence type="ECO:0000313" key="7">
    <source>
        <dbReference type="Proteomes" id="UP000281691"/>
    </source>
</evidence>
<keyword evidence="2" id="KW-0812">Transmembrane</keyword>
<dbReference type="OrthoDB" id="5555605at2"/>
<dbReference type="Pfam" id="PF04357">
    <property type="entry name" value="TamB"/>
    <property type="match status" value="1"/>
</dbReference>
<evidence type="ECO:0000313" key="6">
    <source>
        <dbReference type="EMBL" id="RPE85794.1"/>
    </source>
</evidence>
<dbReference type="PANTHER" id="PTHR36985:SF1">
    <property type="entry name" value="TRANSLOCATION AND ASSEMBLY MODULE SUBUNIT TAMB"/>
    <property type="match status" value="1"/>
</dbReference>
<evidence type="ECO:0000256" key="4">
    <source>
        <dbReference type="ARBA" id="ARBA00023136"/>
    </source>
</evidence>
<gene>
    <name evidence="6" type="ORF">EDC46_0175</name>
</gene>
<keyword evidence="7" id="KW-1185">Reference proteome</keyword>
<dbReference type="GO" id="GO:0005886">
    <property type="term" value="C:plasma membrane"/>
    <property type="evidence" value="ECO:0007669"/>
    <property type="project" value="InterPro"/>
</dbReference>
<evidence type="ECO:0000256" key="1">
    <source>
        <dbReference type="ARBA" id="ARBA00004167"/>
    </source>
</evidence>
<proteinExistence type="predicted"/>
<protein>
    <submittedName>
        <fullName evidence="6">Autotransporter secretion inner membrane protein TamB</fullName>
    </submittedName>
</protein>
<dbReference type="GO" id="GO:0009306">
    <property type="term" value="P:protein secretion"/>
    <property type="evidence" value="ECO:0007669"/>
    <property type="project" value="InterPro"/>
</dbReference>
<keyword evidence="3" id="KW-1133">Transmembrane helix</keyword>